<dbReference type="AlphaFoldDB" id="A0A5B7H3I2"/>
<accession>A0A5B7H3I2</accession>
<name>A0A5B7H3I2_PORTR</name>
<reference evidence="2 3" key="1">
    <citation type="submission" date="2019-05" db="EMBL/GenBank/DDBJ databases">
        <title>Another draft genome of Portunus trituberculatus and its Hox gene families provides insights of decapod evolution.</title>
        <authorList>
            <person name="Jeong J.-H."/>
            <person name="Song I."/>
            <person name="Kim S."/>
            <person name="Choi T."/>
            <person name="Kim D."/>
            <person name="Ryu S."/>
            <person name="Kim W."/>
        </authorList>
    </citation>
    <scope>NUCLEOTIDE SEQUENCE [LARGE SCALE GENOMIC DNA]</scope>
    <source>
        <tissue evidence="2">Muscle</tissue>
    </source>
</reference>
<evidence type="ECO:0000313" key="3">
    <source>
        <dbReference type="Proteomes" id="UP000324222"/>
    </source>
</evidence>
<proteinExistence type="predicted"/>
<gene>
    <name evidence="2" type="ORF">E2C01_059770</name>
</gene>
<dbReference type="Proteomes" id="UP000324222">
    <property type="component" value="Unassembled WGS sequence"/>
</dbReference>
<feature type="region of interest" description="Disordered" evidence="1">
    <location>
        <begin position="1"/>
        <end position="44"/>
    </location>
</feature>
<organism evidence="2 3">
    <name type="scientific">Portunus trituberculatus</name>
    <name type="common">Swimming crab</name>
    <name type="synonym">Neptunus trituberculatus</name>
    <dbReference type="NCBI Taxonomy" id="210409"/>
    <lineage>
        <taxon>Eukaryota</taxon>
        <taxon>Metazoa</taxon>
        <taxon>Ecdysozoa</taxon>
        <taxon>Arthropoda</taxon>
        <taxon>Crustacea</taxon>
        <taxon>Multicrustacea</taxon>
        <taxon>Malacostraca</taxon>
        <taxon>Eumalacostraca</taxon>
        <taxon>Eucarida</taxon>
        <taxon>Decapoda</taxon>
        <taxon>Pleocyemata</taxon>
        <taxon>Brachyura</taxon>
        <taxon>Eubrachyura</taxon>
        <taxon>Portunoidea</taxon>
        <taxon>Portunidae</taxon>
        <taxon>Portuninae</taxon>
        <taxon>Portunus</taxon>
    </lineage>
</organism>
<protein>
    <submittedName>
        <fullName evidence="2">Uncharacterized protein</fullName>
    </submittedName>
</protein>
<sequence length="44" mass="5329">MTRHAWNFTTKPNRYGRSSPLPRVTRGRRVEGEEDIDKEWRREG</sequence>
<evidence type="ECO:0000313" key="2">
    <source>
        <dbReference type="EMBL" id="MPC65632.1"/>
    </source>
</evidence>
<dbReference type="EMBL" id="VSRR010023617">
    <property type="protein sequence ID" value="MPC65632.1"/>
    <property type="molecule type" value="Genomic_DNA"/>
</dbReference>
<keyword evidence="3" id="KW-1185">Reference proteome</keyword>
<evidence type="ECO:0000256" key="1">
    <source>
        <dbReference type="SAM" id="MobiDB-lite"/>
    </source>
</evidence>
<comment type="caution">
    <text evidence="2">The sequence shown here is derived from an EMBL/GenBank/DDBJ whole genome shotgun (WGS) entry which is preliminary data.</text>
</comment>